<dbReference type="GeneID" id="37137029"/>
<dbReference type="AlphaFoldDB" id="A0A319CIX3"/>
<evidence type="ECO:0000313" key="4">
    <source>
        <dbReference type="Proteomes" id="UP000248340"/>
    </source>
</evidence>
<dbReference type="OrthoDB" id="426718at2759"/>
<organism evidence="3 4">
    <name type="scientific">Aspergillus uvarum CBS 121591</name>
    <dbReference type="NCBI Taxonomy" id="1448315"/>
    <lineage>
        <taxon>Eukaryota</taxon>
        <taxon>Fungi</taxon>
        <taxon>Dikarya</taxon>
        <taxon>Ascomycota</taxon>
        <taxon>Pezizomycotina</taxon>
        <taxon>Eurotiomycetes</taxon>
        <taxon>Eurotiomycetidae</taxon>
        <taxon>Eurotiales</taxon>
        <taxon>Aspergillaceae</taxon>
        <taxon>Aspergillus</taxon>
        <taxon>Aspergillus subgen. Circumdati</taxon>
    </lineage>
</organism>
<dbReference type="STRING" id="1448315.A0A319CIX3"/>
<feature type="chain" id="PRO_5016422253" evidence="2">
    <location>
        <begin position="27"/>
        <end position="340"/>
    </location>
</feature>
<proteinExistence type="predicted"/>
<feature type="compositionally biased region" description="Basic and acidic residues" evidence="1">
    <location>
        <begin position="53"/>
        <end position="79"/>
    </location>
</feature>
<dbReference type="VEuPathDB" id="FungiDB:BO82DRAFT_350950"/>
<dbReference type="PANTHER" id="PTHR37490:SF2">
    <property type="match status" value="1"/>
</dbReference>
<dbReference type="Proteomes" id="UP000248340">
    <property type="component" value="Unassembled WGS sequence"/>
</dbReference>
<evidence type="ECO:0000313" key="3">
    <source>
        <dbReference type="EMBL" id="PYH85625.1"/>
    </source>
</evidence>
<evidence type="ECO:0000256" key="1">
    <source>
        <dbReference type="SAM" id="MobiDB-lite"/>
    </source>
</evidence>
<dbReference type="Pfam" id="PF11913">
    <property type="entry name" value="DUF3431"/>
    <property type="match status" value="1"/>
</dbReference>
<accession>A0A319CIX3</accession>
<protein>
    <submittedName>
        <fullName evidence="3">Uncharacterized protein</fullName>
    </submittedName>
</protein>
<feature type="region of interest" description="Disordered" evidence="1">
    <location>
        <begin position="38"/>
        <end position="89"/>
    </location>
</feature>
<dbReference type="InterPro" id="IPR021838">
    <property type="entry name" value="DUF3431"/>
</dbReference>
<sequence>MRLSYRIGTAALLIVAIFLIKRHLDLVQDDSRVQSGWSFNGVSGGSGSSEPAANDKSKDANIPASKEELPVVGGGKKDQSAAAAADDDDDGIALGSRPVYETTPIIVPNDRVIVMAKLAAEDTAWVSNDLADWRNYIYTVDDVNAAKHTPQNKGRESLAYLQYIIEHYNDLPSTIVFIHSHRDGYPGAWHTDTMENSNVDSIRALQTDFVQRNGYANLRCQLTPGCPDEVRPFRNPPQSGQTTERVYADAWEQLFNNTDVPEVVAVACCSQFAVSRDQVLQRPLSDYMWFYEWVLTTPLSDKLAAGVMEYTWHIIFGQEPVYCPDSYQCYEDVYGNPYFW</sequence>
<dbReference type="RefSeq" id="XP_025495825.1">
    <property type="nucleotide sequence ID" value="XM_025634288.1"/>
</dbReference>
<gene>
    <name evidence="3" type="ORF">BO82DRAFT_350950</name>
</gene>
<keyword evidence="2" id="KW-0732">Signal</keyword>
<keyword evidence="4" id="KW-1185">Reference proteome</keyword>
<reference evidence="3 4" key="1">
    <citation type="submission" date="2016-12" db="EMBL/GenBank/DDBJ databases">
        <title>The genomes of Aspergillus section Nigri reveals drivers in fungal speciation.</title>
        <authorList>
            <consortium name="DOE Joint Genome Institute"/>
            <person name="Vesth T.C."/>
            <person name="Nybo J."/>
            <person name="Theobald S."/>
            <person name="Brandl J."/>
            <person name="Frisvad J.C."/>
            <person name="Nielsen K.F."/>
            <person name="Lyhne E.K."/>
            <person name="Kogle M.E."/>
            <person name="Kuo A."/>
            <person name="Riley R."/>
            <person name="Clum A."/>
            <person name="Nolan M."/>
            <person name="Lipzen A."/>
            <person name="Salamov A."/>
            <person name="Henrissat B."/>
            <person name="Wiebenga A."/>
            <person name="De Vries R.P."/>
            <person name="Grigoriev I.V."/>
            <person name="Mortensen U.H."/>
            <person name="Andersen M.R."/>
            <person name="Baker S.E."/>
        </authorList>
    </citation>
    <scope>NUCLEOTIDE SEQUENCE [LARGE SCALE GENOMIC DNA]</scope>
    <source>
        <strain evidence="3 4">CBS 121591</strain>
    </source>
</reference>
<evidence type="ECO:0000256" key="2">
    <source>
        <dbReference type="SAM" id="SignalP"/>
    </source>
</evidence>
<name>A0A319CIX3_9EURO</name>
<dbReference type="PANTHER" id="PTHR37490">
    <property type="entry name" value="EXPRESSED PROTEIN"/>
    <property type="match status" value="1"/>
</dbReference>
<feature type="signal peptide" evidence="2">
    <location>
        <begin position="1"/>
        <end position="26"/>
    </location>
</feature>
<dbReference type="EMBL" id="KZ821679">
    <property type="protein sequence ID" value="PYH85625.1"/>
    <property type="molecule type" value="Genomic_DNA"/>
</dbReference>